<organism evidence="2 3">
    <name type="scientific">Cyclotella atomus</name>
    <dbReference type="NCBI Taxonomy" id="382360"/>
    <lineage>
        <taxon>Eukaryota</taxon>
        <taxon>Sar</taxon>
        <taxon>Stramenopiles</taxon>
        <taxon>Ochrophyta</taxon>
        <taxon>Bacillariophyta</taxon>
        <taxon>Coscinodiscophyceae</taxon>
        <taxon>Thalassiosirophycidae</taxon>
        <taxon>Stephanodiscales</taxon>
        <taxon>Stephanodiscaceae</taxon>
        <taxon>Cyclotella</taxon>
    </lineage>
</organism>
<dbReference type="SUPFAM" id="SSF52540">
    <property type="entry name" value="P-loop containing nucleoside triphosphate hydrolases"/>
    <property type="match status" value="1"/>
</dbReference>
<dbReference type="Gene3D" id="3.40.50.300">
    <property type="entry name" value="P-loop containing nucleotide triphosphate hydrolases"/>
    <property type="match status" value="1"/>
</dbReference>
<feature type="compositionally biased region" description="Basic and acidic residues" evidence="1">
    <location>
        <begin position="115"/>
        <end position="126"/>
    </location>
</feature>
<evidence type="ECO:0000313" key="2">
    <source>
        <dbReference type="EMBL" id="KAL3785937.1"/>
    </source>
</evidence>
<dbReference type="Proteomes" id="UP001530400">
    <property type="component" value="Unassembled WGS sequence"/>
</dbReference>
<protein>
    <submittedName>
        <fullName evidence="2">Uncharacterized protein</fullName>
    </submittedName>
</protein>
<accession>A0ABD3PDB1</accession>
<feature type="region of interest" description="Disordered" evidence="1">
    <location>
        <begin position="2047"/>
        <end position="2068"/>
    </location>
</feature>
<dbReference type="EMBL" id="JALLPJ020000671">
    <property type="protein sequence ID" value="KAL3785937.1"/>
    <property type="molecule type" value="Genomic_DNA"/>
</dbReference>
<feature type="region of interest" description="Disordered" evidence="1">
    <location>
        <begin position="104"/>
        <end position="129"/>
    </location>
</feature>
<dbReference type="InterPro" id="IPR027417">
    <property type="entry name" value="P-loop_NTPase"/>
</dbReference>
<gene>
    <name evidence="2" type="ORF">ACHAWO_001443</name>
</gene>
<evidence type="ECO:0000313" key="3">
    <source>
        <dbReference type="Proteomes" id="UP001530400"/>
    </source>
</evidence>
<sequence length="2315" mass="268784">MTDMDDMLMDIDDLGAEESADVSMTDRDHPSLKGNSNDKEIIMDHYKYKDHTLDCYPYTFSPLLLFSTDGYFDRGYSNYNAVASFFDPVLRGVLGDVVDFDGGEIQKEGSSTSPRRGEKSPAKEQEQSGGGINMMEGVVYERKNMTYDDLYNYIVDTKSIVTCCIDAHFTAFQIINPKTLIYYDPMSPAIKVARGESDVQRVAVFLLLKCNYGDNVHIQENKSHYTGHTSSQLQRFVHSIWNKINTLSVGFLNTIRMANLPLDLNKYLFINGSRDTSSMSTQLTGNTCYFQTYLFVLLCKVGRPKLSSDGRCIELQNVEMLEQSTIAIARFLLTFFIDGENKVLRPLTNNNFLLDFYRYRDSAYYEAFTNYLKRQNVRTPNYHQQYTSVKSYFVFNKTLHGYDKFQLEGATSSTANTKSLQYVQSTDGASLKLARGDYYKYRAANLMFGCNAGAMYGIVNFSQFNSWRKNQLLSFYDVLQGQIGGIAEKIERSSLSKYRDYYFMAQFEVGQQELVDIHHYTYLMDMCMMNKADKLADIVYTINKFLAQKIYFSMQGRNNYHKLMDLHDFVKARKYMNPFQQNFLTAEWFREYIGLGFSDINPKEKDINSLTQTVFYNIDMIRGQSYRQDYEFEKECINQMARSNIRRFGIFEEQQNTSCKYEAILSIGKGYTYSKYNTLMHFLSVVESYWSNPDVNNIQVFGKDIRTLLAISCQKIFFDPKHCGYYHYGSMELRATFREELDLAVASDPQSAIAQVSASKKKGYNYLNICDRVYEFSYMKRILDRLFRSANGQRIKSDNGVLNLLLLSLMLDFGLYNQYAKLLNIPFMKDLQHEADTKELQVEVSNLICDFDRKHVDNPITRSKVEAILFEVSYKFLINKGFPIQSNQFKLIQMLNSDSDYQEYVLLCKIYMSLCQINKSVEVDYYKIRCNGVFHIVIPQNFSKLTSEYLEHITTHHTFSENEGIMTYDNIHVFDLRPQQPEINLYRVRLQSGSSVESMVKYIEISNVFRAISSNEQYLVFIGDNSILIDVDGNAMSIRINQVKAEISTIMFNEAISFIPCFKYSEGGEDVILFTSKNIHYHVDKGGQFCSDYYGMKVELVECIISDELFVDLNDDIAFEKKKLSEIITESKVVLYFPDYLLLVSSRQQLINLLDYAIYIRNISFFILVLIYLRRTSVKLEFIERKDKIIQISGPWKAAILYVLGMSKNAHYDTIFSLQFSDLDQYKALPMRDFIDKLCDSFTRYQRFTEENQYQIIPTEKQKRFLEKIICGEECFHFSEVGSGKTKVILPLLCQAFLSSNMEAHRSFARCGNSKDTLVILVPEHLVNDARTQVFRHCLNINFKQEYRVYDDIFALLHKNVALGDGMRGPSTMKQIFVTSFNQFKKALTYDKICKKLRPHRERILVIADEVDDFLDRDKLVFNICSNAANAFNSQTLEFFHETSKTVYHGSAFDRAAFASSPNPDYWSDLHEKFVAINSEIQDASKSLNKSFGIFNEKTLRHCTTSISHDIEGYKALIARPYESVNRAMPGSYYSDVERTIYLTFVILSEDISKYNDLFQGERKFITFEYWKENLRELDYDELVYGHDRLSEIAEKHPGCTSGIIRFLYIIILKRMEIRDGSRSVNSVDIMFNFDIIGFTGTPFLDNYPTADYIRNHREDDIPPVIDRSFYAYTSEDISAETFQERFSIFQGTNKNVNVEFVSSNFMQETLKLGEMETLQAIFEREQRGSTTTPPFNVAVDLCGVFKLTTIYDVRALILKHFGPDCFHYIYHIDQIDGSDRMLCIRTNNDVAFDEEFYKHLCRTYGSSLSSKVFFFVDNRNYIGKDVPYQLGYQRQFQLPLFTKSVVIAHDVSDFSKIWQAMGRSRTMNSTSFSIYKNDIPVNMVSATNGPSDIKNHPLTQYLYTRNCDCKMAGNLSSIYQTVIALYNLSEESFYYRDEIVNTFIEKMDKSIGAKIEHIEEKISKTISRDPASARILQHILIDKFRRSPNKIVAESNLTSSMSDMLSRHIVRQKFEQRNPSKDIFDDYILFLSGEQVSLMEISYTKQQQKQKQKQKTKSQDNDTMDEFNPRNQLNLTFKVDDYFKATIRADEDNAKKALSLPLSIPIFKMFYWDRITGKKKAINVYPTLQFLMSHHIKPAYIDDEVRKLVSRSINDLYQASLDFLATVVAGEEVVNDGIDINEFHSEVKFSCIRQHPHYCLVGIQPGVYLIGMKDQFNIFDCVTHPLKTYFQYTIDDIGFVLFDKTRSKSVDEFGPYFIENYLILDALSKPEVAQNVITYYSKHKESLTRCLKNYDEKQGKGFICWRFFMNQAHD</sequence>
<keyword evidence="3" id="KW-1185">Reference proteome</keyword>
<comment type="caution">
    <text evidence="2">The sequence shown here is derived from an EMBL/GenBank/DDBJ whole genome shotgun (WGS) entry which is preliminary data.</text>
</comment>
<name>A0ABD3PDB1_9STRA</name>
<reference evidence="2 3" key="1">
    <citation type="submission" date="2024-10" db="EMBL/GenBank/DDBJ databases">
        <title>Updated reference genomes for cyclostephanoid diatoms.</title>
        <authorList>
            <person name="Roberts W.R."/>
            <person name="Alverson A.J."/>
        </authorList>
    </citation>
    <scope>NUCLEOTIDE SEQUENCE [LARGE SCALE GENOMIC DNA]</scope>
    <source>
        <strain evidence="2 3">AJA010-31</strain>
    </source>
</reference>
<proteinExistence type="predicted"/>
<evidence type="ECO:0000256" key="1">
    <source>
        <dbReference type="SAM" id="MobiDB-lite"/>
    </source>
</evidence>